<comment type="catalytic activity">
    <reaction evidence="17">
        <text>2 nitric oxide + NADPH + 2 O2 = 2 nitrate + NADP(+) + H(+)</text>
        <dbReference type="Rhea" id="RHEA:19465"/>
        <dbReference type="ChEBI" id="CHEBI:15378"/>
        <dbReference type="ChEBI" id="CHEBI:15379"/>
        <dbReference type="ChEBI" id="CHEBI:16480"/>
        <dbReference type="ChEBI" id="CHEBI:17632"/>
        <dbReference type="ChEBI" id="CHEBI:57783"/>
        <dbReference type="ChEBI" id="CHEBI:58349"/>
        <dbReference type="EC" id="1.14.12.17"/>
    </reaction>
</comment>
<dbReference type="FunFam" id="3.40.50.80:FF:000010">
    <property type="entry name" value="Flavohemoprotein"/>
    <property type="match status" value="1"/>
</dbReference>
<dbReference type="PROSITE" id="PS00197">
    <property type="entry name" value="2FE2S_FER_1"/>
    <property type="match status" value="1"/>
</dbReference>
<evidence type="ECO:0000259" key="20">
    <source>
        <dbReference type="PROSITE" id="PS51384"/>
    </source>
</evidence>
<evidence type="ECO:0000256" key="7">
    <source>
        <dbReference type="ARBA" id="ARBA00022714"/>
    </source>
</evidence>
<evidence type="ECO:0000256" key="6">
    <source>
        <dbReference type="ARBA" id="ARBA00022630"/>
    </source>
</evidence>
<feature type="transmembrane region" description="Helical" evidence="18">
    <location>
        <begin position="6"/>
        <end position="27"/>
    </location>
</feature>
<evidence type="ECO:0000256" key="4">
    <source>
        <dbReference type="ARBA" id="ARBA00012229"/>
    </source>
</evidence>
<dbReference type="PANTHER" id="PTHR47354">
    <property type="entry name" value="NADH OXIDOREDUCTASE HCR"/>
    <property type="match status" value="1"/>
</dbReference>
<dbReference type="CDD" id="cd06184">
    <property type="entry name" value="flavohem_like_fad_nad_binding"/>
    <property type="match status" value="1"/>
</dbReference>
<dbReference type="AlphaFoldDB" id="A0A4R3MS27"/>
<comment type="cofactor">
    <cofactor evidence="1">
        <name>heme b</name>
        <dbReference type="ChEBI" id="CHEBI:60344"/>
    </cofactor>
</comment>
<dbReference type="EMBL" id="SMAO01000009">
    <property type="protein sequence ID" value="TCT19180.1"/>
    <property type="molecule type" value="Genomic_DNA"/>
</dbReference>
<dbReference type="PANTHER" id="PTHR47354:SF8">
    <property type="entry name" value="1,2-PHENYLACETYL-COA EPOXIDASE, SUBUNIT E"/>
    <property type="match status" value="1"/>
</dbReference>
<dbReference type="Gene3D" id="3.10.20.30">
    <property type="match status" value="1"/>
</dbReference>
<protein>
    <recommendedName>
        <fullName evidence="4">nitric oxide dioxygenase</fullName>
        <ecNumber evidence="4">1.14.12.17</ecNumber>
    </recommendedName>
</protein>
<reference evidence="21 22" key="1">
    <citation type="submission" date="2019-03" db="EMBL/GenBank/DDBJ databases">
        <title>Genomic Encyclopedia of Type Strains, Phase IV (KMG-IV): sequencing the most valuable type-strain genomes for metagenomic binning, comparative biology and taxonomic classification.</title>
        <authorList>
            <person name="Goeker M."/>
        </authorList>
    </citation>
    <scope>NUCLEOTIDE SEQUENCE [LARGE SCALE GENOMIC DNA]</scope>
    <source>
        <strain evidence="21 22">DSM 13587</strain>
    </source>
</reference>
<name>A0A4R3MS27_9GAMM</name>
<dbReference type="EC" id="1.14.12.17" evidence="4"/>
<comment type="caution">
    <text evidence="21">The sequence shown here is derived from an EMBL/GenBank/DDBJ whole genome shotgun (WGS) entry which is preliminary data.</text>
</comment>
<keyword evidence="6" id="KW-0285">Flavoprotein</keyword>
<dbReference type="SUPFAM" id="SSF63380">
    <property type="entry name" value="Riboflavin synthase domain-like"/>
    <property type="match status" value="1"/>
</dbReference>
<dbReference type="PROSITE" id="PS51085">
    <property type="entry name" value="2FE2S_FER_2"/>
    <property type="match status" value="1"/>
</dbReference>
<keyword evidence="8" id="KW-0479">Metal-binding</keyword>
<dbReference type="RefSeq" id="WP_132978176.1">
    <property type="nucleotide sequence ID" value="NZ_SMAO01000009.1"/>
</dbReference>
<dbReference type="InterPro" id="IPR017938">
    <property type="entry name" value="Riboflavin_synthase-like_b-brl"/>
</dbReference>
<comment type="cofactor">
    <cofactor evidence="15">
        <name>[2Fe-2S] cluster</name>
        <dbReference type="ChEBI" id="CHEBI:190135"/>
    </cofactor>
</comment>
<dbReference type="PRINTS" id="PR00406">
    <property type="entry name" value="CYTB5RDTASE"/>
</dbReference>
<dbReference type="InterPro" id="IPR039261">
    <property type="entry name" value="FNR_nucleotide-bd"/>
</dbReference>
<keyword evidence="5" id="KW-0349">Heme</keyword>
<dbReference type="Gene3D" id="3.40.50.80">
    <property type="entry name" value="Nucleotide-binding domain of ferredoxin-NADP reductase (FNR) module"/>
    <property type="match status" value="1"/>
</dbReference>
<keyword evidence="22" id="KW-1185">Reference proteome</keyword>
<dbReference type="PROSITE" id="PS51384">
    <property type="entry name" value="FAD_FR"/>
    <property type="match status" value="1"/>
</dbReference>
<evidence type="ECO:0000313" key="21">
    <source>
        <dbReference type="EMBL" id="TCT19180.1"/>
    </source>
</evidence>
<evidence type="ECO:0000256" key="10">
    <source>
        <dbReference type="ARBA" id="ARBA00022857"/>
    </source>
</evidence>
<dbReference type="PRINTS" id="PR00371">
    <property type="entry name" value="FPNCR"/>
</dbReference>
<dbReference type="SUPFAM" id="SSF54292">
    <property type="entry name" value="2Fe-2S ferredoxin-like"/>
    <property type="match status" value="1"/>
</dbReference>
<dbReference type="InterPro" id="IPR017927">
    <property type="entry name" value="FAD-bd_FR_type"/>
</dbReference>
<feature type="domain" description="FAD-binding FR-type" evidence="20">
    <location>
        <begin position="68"/>
        <end position="188"/>
    </location>
</feature>
<keyword evidence="14" id="KW-0520">NAD</keyword>
<evidence type="ECO:0000256" key="13">
    <source>
        <dbReference type="ARBA" id="ARBA00023014"/>
    </source>
</evidence>
<evidence type="ECO:0000256" key="11">
    <source>
        <dbReference type="ARBA" id="ARBA00023002"/>
    </source>
</evidence>
<keyword evidence="13" id="KW-0411">Iron-sulfur</keyword>
<keyword evidence="12" id="KW-0408">Iron</keyword>
<dbReference type="OrthoDB" id="9796486at2"/>
<organism evidence="21 22">
    <name type="scientific">Thiobaca trueperi</name>
    <dbReference type="NCBI Taxonomy" id="127458"/>
    <lineage>
        <taxon>Bacteria</taxon>
        <taxon>Pseudomonadati</taxon>
        <taxon>Pseudomonadota</taxon>
        <taxon>Gammaproteobacteria</taxon>
        <taxon>Chromatiales</taxon>
        <taxon>Chromatiaceae</taxon>
        <taxon>Thiobaca</taxon>
    </lineage>
</organism>
<dbReference type="Pfam" id="PF00111">
    <property type="entry name" value="Fer2"/>
    <property type="match status" value="1"/>
</dbReference>
<keyword evidence="11" id="KW-0560">Oxidoreductase</keyword>
<evidence type="ECO:0000313" key="22">
    <source>
        <dbReference type="Proteomes" id="UP000295717"/>
    </source>
</evidence>
<evidence type="ECO:0000256" key="2">
    <source>
        <dbReference type="ARBA" id="ARBA00001974"/>
    </source>
</evidence>
<dbReference type="InterPro" id="IPR001433">
    <property type="entry name" value="OxRdtase_FAD/NAD-bd"/>
</dbReference>
<keyword evidence="9" id="KW-0274">FAD</keyword>
<evidence type="ECO:0000256" key="18">
    <source>
        <dbReference type="SAM" id="Phobius"/>
    </source>
</evidence>
<dbReference type="InterPro" id="IPR001041">
    <property type="entry name" value="2Fe-2S_ferredoxin-type"/>
</dbReference>
<evidence type="ECO:0000256" key="1">
    <source>
        <dbReference type="ARBA" id="ARBA00001970"/>
    </source>
</evidence>
<sequence>MSTTTFAILISGLILLQVAGFAAFGFYRQQIRYRALERPEPDFVPPSALAGVTASPAPAMTTKTAAWPGDREFVVQRRVIEDGNASVCSFYLAPTDGAPLPLYQPGQYLTFRLEIPDPAGGAPTSVVRCYSLSDRPRADMYRVSIKRVPAPPGKPEVPPGIASNYFHDHIQEGARLSVRAPSGHFHLDAESELPIVLIAGGIGLTPLLSILNTLAHRADPREVWLFYGVRNRGEHIMKAHLESLRDTHPELHLHVCYAEPSAADRPGIDYQHQGWIDIRLLQKALHFGRYDFYVCGPPAMMETLVPALSESGVADENIHYESFGPASLTKRRGPVSTTVSDPVAVRFSQSGKTIQWDATSESLLELAEDQGIRVDSGCRAGSCGSCQTRIESGEVTYQQTPDADVKPGHCLLCIATPATDLTLAL</sequence>
<keyword evidence="18" id="KW-0812">Transmembrane</keyword>
<dbReference type="GO" id="GO:0046872">
    <property type="term" value="F:metal ion binding"/>
    <property type="evidence" value="ECO:0007669"/>
    <property type="project" value="UniProtKB-KW"/>
</dbReference>
<evidence type="ECO:0000256" key="8">
    <source>
        <dbReference type="ARBA" id="ARBA00022723"/>
    </source>
</evidence>
<dbReference type="GO" id="GO:0051537">
    <property type="term" value="F:2 iron, 2 sulfur cluster binding"/>
    <property type="evidence" value="ECO:0007669"/>
    <property type="project" value="UniProtKB-KW"/>
</dbReference>
<dbReference type="InterPro" id="IPR036010">
    <property type="entry name" value="2Fe-2S_ferredoxin-like_sf"/>
</dbReference>
<dbReference type="GO" id="GO:0050660">
    <property type="term" value="F:flavin adenine dinucleotide binding"/>
    <property type="evidence" value="ECO:0007669"/>
    <property type="project" value="TreeGrafter"/>
</dbReference>
<evidence type="ECO:0000259" key="19">
    <source>
        <dbReference type="PROSITE" id="PS51085"/>
    </source>
</evidence>
<evidence type="ECO:0000256" key="17">
    <source>
        <dbReference type="ARBA" id="ARBA00049433"/>
    </source>
</evidence>
<evidence type="ECO:0000256" key="14">
    <source>
        <dbReference type="ARBA" id="ARBA00023027"/>
    </source>
</evidence>
<dbReference type="Gene3D" id="2.40.30.10">
    <property type="entry name" value="Translation factors"/>
    <property type="match status" value="1"/>
</dbReference>
<evidence type="ECO:0000256" key="12">
    <source>
        <dbReference type="ARBA" id="ARBA00023004"/>
    </source>
</evidence>
<dbReference type="SUPFAM" id="SSF52343">
    <property type="entry name" value="Ferredoxin reductase-like, C-terminal NADP-linked domain"/>
    <property type="match status" value="1"/>
</dbReference>
<dbReference type="Proteomes" id="UP000295717">
    <property type="component" value="Unassembled WGS sequence"/>
</dbReference>
<keyword evidence="18" id="KW-0472">Membrane</keyword>
<evidence type="ECO:0000256" key="5">
    <source>
        <dbReference type="ARBA" id="ARBA00022617"/>
    </source>
</evidence>
<dbReference type="Pfam" id="PF00175">
    <property type="entry name" value="NAD_binding_1"/>
    <property type="match status" value="1"/>
</dbReference>
<evidence type="ECO:0000256" key="15">
    <source>
        <dbReference type="ARBA" id="ARBA00034078"/>
    </source>
</evidence>
<proteinExistence type="inferred from homology"/>
<dbReference type="GO" id="GO:0008941">
    <property type="term" value="F:nitric oxide dioxygenase NAD(P)H activity"/>
    <property type="evidence" value="ECO:0007669"/>
    <property type="project" value="UniProtKB-EC"/>
</dbReference>
<comment type="similarity">
    <text evidence="3">In the C-terminal section; belongs to the flavoprotein pyridine nucleotide cytochrome reductase family.</text>
</comment>
<comment type="catalytic activity">
    <reaction evidence="16">
        <text>2 nitric oxide + NADH + 2 O2 = 2 nitrate + NAD(+) + H(+)</text>
        <dbReference type="Rhea" id="RHEA:19469"/>
        <dbReference type="ChEBI" id="CHEBI:15378"/>
        <dbReference type="ChEBI" id="CHEBI:15379"/>
        <dbReference type="ChEBI" id="CHEBI:16480"/>
        <dbReference type="ChEBI" id="CHEBI:17632"/>
        <dbReference type="ChEBI" id="CHEBI:57540"/>
        <dbReference type="ChEBI" id="CHEBI:57945"/>
        <dbReference type="EC" id="1.14.12.17"/>
    </reaction>
</comment>
<gene>
    <name evidence="21" type="ORF">EDC35_10958</name>
</gene>
<dbReference type="InterPro" id="IPR050415">
    <property type="entry name" value="MRET"/>
</dbReference>
<accession>A0A4R3MS27</accession>
<dbReference type="CDD" id="cd00207">
    <property type="entry name" value="fer2"/>
    <property type="match status" value="1"/>
</dbReference>
<comment type="cofactor">
    <cofactor evidence="2">
        <name>FAD</name>
        <dbReference type="ChEBI" id="CHEBI:57692"/>
    </cofactor>
</comment>
<evidence type="ECO:0000256" key="9">
    <source>
        <dbReference type="ARBA" id="ARBA00022827"/>
    </source>
</evidence>
<evidence type="ECO:0000256" key="3">
    <source>
        <dbReference type="ARBA" id="ARBA00006401"/>
    </source>
</evidence>
<feature type="domain" description="2Fe-2S ferredoxin-type" evidence="19">
    <location>
        <begin position="341"/>
        <end position="425"/>
    </location>
</feature>
<keyword evidence="10" id="KW-0521">NADP</keyword>
<dbReference type="InterPro" id="IPR001709">
    <property type="entry name" value="Flavoprot_Pyr_Nucl_cyt_Rdtase"/>
</dbReference>
<keyword evidence="18" id="KW-1133">Transmembrane helix</keyword>
<keyword evidence="7" id="KW-0001">2Fe-2S</keyword>
<evidence type="ECO:0000256" key="16">
    <source>
        <dbReference type="ARBA" id="ARBA00048649"/>
    </source>
</evidence>
<dbReference type="InterPro" id="IPR006058">
    <property type="entry name" value="2Fe2S_fd_BS"/>
</dbReference>
<dbReference type="InterPro" id="IPR012675">
    <property type="entry name" value="Beta-grasp_dom_sf"/>
</dbReference>